<dbReference type="InterPro" id="IPR013762">
    <property type="entry name" value="Integrase-like_cat_sf"/>
</dbReference>
<dbReference type="PANTHER" id="PTHR30349">
    <property type="entry name" value="PHAGE INTEGRASE-RELATED"/>
    <property type="match status" value="1"/>
</dbReference>
<dbReference type="InterPro" id="IPR035386">
    <property type="entry name" value="Arm-DNA-bind_5"/>
</dbReference>
<organism evidence="8 9">
    <name type="scientific">Sediminibacterium roseum</name>
    <dbReference type="NCBI Taxonomy" id="1978412"/>
    <lineage>
        <taxon>Bacteria</taxon>
        <taxon>Pseudomonadati</taxon>
        <taxon>Bacteroidota</taxon>
        <taxon>Chitinophagia</taxon>
        <taxon>Chitinophagales</taxon>
        <taxon>Chitinophagaceae</taxon>
        <taxon>Sediminibacterium</taxon>
    </lineage>
</organism>
<protein>
    <submittedName>
        <fullName evidence="8">Site-specific integrase</fullName>
    </submittedName>
</protein>
<dbReference type="InterPro" id="IPR044068">
    <property type="entry name" value="CB"/>
</dbReference>
<dbReference type="InterPro" id="IPR025269">
    <property type="entry name" value="SAM-like_dom"/>
</dbReference>
<dbReference type="Gene3D" id="1.10.150.130">
    <property type="match status" value="1"/>
</dbReference>
<name>A0ABW9ZR41_9BACT</name>
<dbReference type="InterPro" id="IPR002104">
    <property type="entry name" value="Integrase_catalytic"/>
</dbReference>
<evidence type="ECO:0000259" key="7">
    <source>
        <dbReference type="PROSITE" id="PS51900"/>
    </source>
</evidence>
<dbReference type="EMBL" id="JAACJS010000002">
    <property type="protein sequence ID" value="NCI48990.1"/>
    <property type="molecule type" value="Genomic_DNA"/>
</dbReference>
<dbReference type="Pfam" id="PF13102">
    <property type="entry name" value="Phage_int_SAM_5"/>
    <property type="match status" value="1"/>
</dbReference>
<keyword evidence="2" id="KW-0229">DNA integration</keyword>
<keyword evidence="4" id="KW-0233">DNA recombination</keyword>
<dbReference type="PROSITE" id="PS51900">
    <property type="entry name" value="CB"/>
    <property type="match status" value="1"/>
</dbReference>
<dbReference type="Pfam" id="PF17293">
    <property type="entry name" value="Arm-DNA-bind_5"/>
    <property type="match status" value="1"/>
</dbReference>
<keyword evidence="3 5" id="KW-0238">DNA-binding</keyword>
<keyword evidence="9" id="KW-1185">Reference proteome</keyword>
<evidence type="ECO:0000259" key="6">
    <source>
        <dbReference type="PROSITE" id="PS51898"/>
    </source>
</evidence>
<comment type="similarity">
    <text evidence="1">Belongs to the 'phage' integrase family.</text>
</comment>
<dbReference type="SUPFAM" id="SSF56349">
    <property type="entry name" value="DNA breaking-rejoining enzymes"/>
    <property type="match status" value="1"/>
</dbReference>
<feature type="domain" description="Tyr recombinase" evidence="6">
    <location>
        <begin position="213"/>
        <end position="389"/>
    </location>
</feature>
<evidence type="ECO:0000313" key="8">
    <source>
        <dbReference type="EMBL" id="NCI48990.1"/>
    </source>
</evidence>
<dbReference type="PANTHER" id="PTHR30349:SF64">
    <property type="entry name" value="PROPHAGE INTEGRASE INTD-RELATED"/>
    <property type="match status" value="1"/>
</dbReference>
<sequence>MFFIHRGKKNKSKEHPIYCRLTVQGKSKEFSTQIWVANDKWNPSTHKVLGKNEFANTANHTIETVRNNLLNVRADLQANGKNVTPDAVINLHLGKEERKYTLLELLEYFNEQHVKKLIGKDYANGTYERYKTSLSHVKEFMLYKNKSSDLLLTDINYAFATEYEFYLKTVRNNSHNTSLKYIKNLKAVINFAVKNEWLNNNPLDHYRAKLEKIDKAFLTQAELNQIEIKKFDNDRITEVKDIFVFCCYTGLSFSDVAKLSAKNIIIGINGQKQISIKRTKTDVTANVPLLSKAANVLKKYAKNEYCIYNEKLLPVKSNQKHNAYLKEIADICRITKKLTTHTARHTFATLMLTKGASIETVSSMLGHTNIKTTQIYSKVIHEKVHTEMKKIESQLKAVS</sequence>
<evidence type="ECO:0000256" key="5">
    <source>
        <dbReference type="PROSITE-ProRule" id="PRU01248"/>
    </source>
</evidence>
<dbReference type="InterPro" id="IPR050090">
    <property type="entry name" value="Tyrosine_recombinase_XerCD"/>
</dbReference>
<feature type="domain" description="Core-binding (CB)" evidence="7">
    <location>
        <begin position="100"/>
        <end position="193"/>
    </location>
</feature>
<accession>A0ABW9ZR41</accession>
<dbReference type="InterPro" id="IPR010998">
    <property type="entry name" value="Integrase_recombinase_N"/>
</dbReference>
<reference evidence="8 9" key="1">
    <citation type="submission" date="2020-01" db="EMBL/GenBank/DDBJ databases">
        <title>Genome analysis.</title>
        <authorList>
            <person name="Wu S."/>
            <person name="Wang G."/>
        </authorList>
    </citation>
    <scope>NUCLEOTIDE SEQUENCE [LARGE SCALE GENOMIC DNA]</scope>
    <source>
        <strain evidence="8 9">SYL130</strain>
    </source>
</reference>
<evidence type="ECO:0000256" key="4">
    <source>
        <dbReference type="ARBA" id="ARBA00023172"/>
    </source>
</evidence>
<dbReference type="Pfam" id="PF00589">
    <property type="entry name" value="Phage_integrase"/>
    <property type="match status" value="1"/>
</dbReference>
<gene>
    <name evidence="8" type="ORF">GWC95_03595</name>
</gene>
<proteinExistence type="inferred from homology"/>
<dbReference type="CDD" id="cd01185">
    <property type="entry name" value="INTN1_C_like"/>
    <property type="match status" value="1"/>
</dbReference>
<dbReference type="PROSITE" id="PS51898">
    <property type="entry name" value="TYR_RECOMBINASE"/>
    <property type="match status" value="1"/>
</dbReference>
<dbReference type="RefSeq" id="WP_161817291.1">
    <property type="nucleotide sequence ID" value="NZ_JAACJS010000002.1"/>
</dbReference>
<dbReference type="Gene3D" id="1.10.443.10">
    <property type="entry name" value="Intergrase catalytic core"/>
    <property type="match status" value="1"/>
</dbReference>
<evidence type="ECO:0000256" key="1">
    <source>
        <dbReference type="ARBA" id="ARBA00008857"/>
    </source>
</evidence>
<evidence type="ECO:0000313" key="9">
    <source>
        <dbReference type="Proteomes" id="UP000753802"/>
    </source>
</evidence>
<comment type="caution">
    <text evidence="8">The sequence shown here is derived from an EMBL/GenBank/DDBJ whole genome shotgun (WGS) entry which is preliminary data.</text>
</comment>
<dbReference type="Proteomes" id="UP000753802">
    <property type="component" value="Unassembled WGS sequence"/>
</dbReference>
<evidence type="ECO:0000256" key="2">
    <source>
        <dbReference type="ARBA" id="ARBA00022908"/>
    </source>
</evidence>
<dbReference type="InterPro" id="IPR011010">
    <property type="entry name" value="DNA_brk_join_enz"/>
</dbReference>
<evidence type="ECO:0000256" key="3">
    <source>
        <dbReference type="ARBA" id="ARBA00023125"/>
    </source>
</evidence>